<gene>
    <name evidence="2" type="ORF">YH66_12515</name>
</gene>
<name>A0A0F6SRP1_9CORY</name>
<reference evidence="2 3" key="1">
    <citation type="submission" date="2015-04" db="EMBL/GenBank/DDBJ databases">
        <title>Complete Genome Sequence of Brevibacterium flavum ATCC 15168.</title>
        <authorList>
            <person name="Ahn J."/>
            <person name="Park G."/>
            <person name="Jeon W."/>
            <person name="Jang Y."/>
            <person name="Jang M."/>
            <person name="Lee H."/>
            <person name="Lee H."/>
        </authorList>
    </citation>
    <scope>NUCLEOTIDE SEQUENCE [LARGE SCALE GENOMIC DNA]</scope>
    <source>
        <strain evidence="2 3">ATCC 15168</strain>
    </source>
</reference>
<dbReference type="SUPFAM" id="SSF53098">
    <property type="entry name" value="Ribonuclease H-like"/>
    <property type="match status" value="1"/>
</dbReference>
<protein>
    <submittedName>
        <fullName evidence="2">Transposase</fullName>
    </submittedName>
</protein>
<sequence>MDEQRAFDQGLKEENTLITDLTTCARLSHNKALRLIKLSKSTAYYRNKPRPCPAPKPVLQAVPAPTAPGVELAAPGVEPTPEPWQGKEPAVSSVRQALAEHERQFIVDAITAYPQLSVSGVFNMLFNKGIYRASLRTWWRVAKQHKLLHKDRVNALSPVKRSPTPRVKPRLEATQPGQVVCWDVTFLPSLVRGKTYALHLAIDLFSRKIVGAKVAPTENTSTAVELLTQVLADNPGVVTVHSDNGSAMTSTRVRRLLADHGVALSLIRPRVSDDNAFVESVFHTLKYRPFYPKVFASMDQARVWVEEFVVYYNTVHPHSGVAGHTPQSVFDGSWRAVHRLRVQALDAHYRQFPQRYVGRPVVQEVAGVVRLNGARDDGSVQERVGGVASLLSA</sequence>
<dbReference type="HOGENOM" id="CLU_043663_0_1_11"/>
<dbReference type="GO" id="GO:0003676">
    <property type="term" value="F:nucleic acid binding"/>
    <property type="evidence" value="ECO:0007669"/>
    <property type="project" value="InterPro"/>
</dbReference>
<dbReference type="AlphaFoldDB" id="A0A0F6SRP1"/>
<dbReference type="PATRIC" id="fig|92706.3.peg.2621"/>
<dbReference type="PANTHER" id="PTHR46889:SF4">
    <property type="entry name" value="TRANSPOSASE INSO FOR INSERTION SEQUENCE ELEMENT IS911B-RELATED"/>
    <property type="match status" value="1"/>
</dbReference>
<evidence type="ECO:0000259" key="1">
    <source>
        <dbReference type="PROSITE" id="PS50994"/>
    </source>
</evidence>
<dbReference type="InterPro" id="IPR036397">
    <property type="entry name" value="RNaseH_sf"/>
</dbReference>
<keyword evidence="3" id="KW-1185">Reference proteome</keyword>
<dbReference type="RefSeq" id="WP_046552199.1">
    <property type="nucleotide sequence ID" value="NZ_CP011309.1"/>
</dbReference>
<dbReference type="PROSITE" id="PS50994">
    <property type="entry name" value="INTEGRASE"/>
    <property type="match status" value="1"/>
</dbReference>
<feature type="domain" description="Integrase catalytic" evidence="1">
    <location>
        <begin position="172"/>
        <end position="334"/>
    </location>
</feature>
<dbReference type="Pfam" id="PF13333">
    <property type="entry name" value="rve_2"/>
    <property type="match status" value="1"/>
</dbReference>
<organism evidence="2 3">
    <name type="scientific">[Brevibacterium] flavum</name>
    <dbReference type="NCBI Taxonomy" id="92706"/>
    <lineage>
        <taxon>Bacteria</taxon>
        <taxon>Bacillati</taxon>
        <taxon>Actinomycetota</taxon>
        <taxon>Actinomycetes</taxon>
        <taxon>Mycobacteriales</taxon>
        <taxon>Corynebacteriaceae</taxon>
        <taxon>Corynebacterium</taxon>
    </lineage>
</organism>
<proteinExistence type="predicted"/>
<accession>A0A0F6SRP1</accession>
<dbReference type="InterPro" id="IPR012337">
    <property type="entry name" value="RNaseH-like_sf"/>
</dbReference>
<evidence type="ECO:0000313" key="3">
    <source>
        <dbReference type="Proteomes" id="UP000034037"/>
    </source>
</evidence>
<dbReference type="PANTHER" id="PTHR46889">
    <property type="entry name" value="TRANSPOSASE INSF FOR INSERTION SEQUENCE IS3B-RELATED"/>
    <property type="match status" value="1"/>
</dbReference>
<dbReference type="InterPro" id="IPR050900">
    <property type="entry name" value="Transposase_IS3/IS150/IS904"/>
</dbReference>
<dbReference type="GO" id="GO:0015074">
    <property type="term" value="P:DNA integration"/>
    <property type="evidence" value="ECO:0007669"/>
    <property type="project" value="InterPro"/>
</dbReference>
<dbReference type="Pfam" id="PF00665">
    <property type="entry name" value="rve"/>
    <property type="match status" value="1"/>
</dbReference>
<dbReference type="InterPro" id="IPR001584">
    <property type="entry name" value="Integrase_cat-core"/>
</dbReference>
<dbReference type="InterPro" id="IPR048020">
    <property type="entry name" value="Transpos_IS3"/>
</dbReference>
<dbReference type="EMBL" id="CP011309">
    <property type="protein sequence ID" value="AKF28299.1"/>
    <property type="molecule type" value="Genomic_DNA"/>
</dbReference>
<dbReference type="NCBIfam" id="NF033516">
    <property type="entry name" value="transpos_IS3"/>
    <property type="match status" value="1"/>
</dbReference>
<dbReference type="Gene3D" id="3.30.420.10">
    <property type="entry name" value="Ribonuclease H-like superfamily/Ribonuclease H"/>
    <property type="match status" value="1"/>
</dbReference>
<evidence type="ECO:0000313" key="2">
    <source>
        <dbReference type="EMBL" id="AKF28299.1"/>
    </source>
</evidence>
<dbReference type="Proteomes" id="UP000034037">
    <property type="component" value="Chromosome"/>
</dbReference>